<dbReference type="EMBL" id="MU003707">
    <property type="protein sequence ID" value="KAF2806305.1"/>
    <property type="molecule type" value="Genomic_DNA"/>
</dbReference>
<dbReference type="GeneID" id="54461553"/>
<reference evidence="3" key="2">
    <citation type="submission" date="2020-04" db="EMBL/GenBank/DDBJ databases">
        <authorList>
            <consortium name="NCBI Genome Project"/>
        </authorList>
    </citation>
    <scope>NUCLEOTIDE SEQUENCE</scope>
    <source>
        <strain evidence="3">CBS 304.34</strain>
    </source>
</reference>
<evidence type="ECO:0000313" key="1">
    <source>
        <dbReference type="EMBL" id="KAF2806305.1"/>
    </source>
</evidence>
<name>A0A6A6YDZ5_9PEZI</name>
<dbReference type="Proteomes" id="UP000504636">
    <property type="component" value="Unplaced"/>
</dbReference>
<dbReference type="RefSeq" id="XP_033573269.1">
    <property type="nucleotide sequence ID" value="XM_033720660.1"/>
</dbReference>
<gene>
    <name evidence="1 3" type="ORF">BDZ99DRAFT_465938</name>
</gene>
<evidence type="ECO:0000313" key="2">
    <source>
        <dbReference type="Proteomes" id="UP000504636"/>
    </source>
</evidence>
<keyword evidence="2" id="KW-1185">Reference proteome</keyword>
<reference evidence="1 3" key="1">
    <citation type="journal article" date="2020" name="Stud. Mycol.">
        <title>101 Dothideomycetes genomes: a test case for predicting lifestyles and emergence of pathogens.</title>
        <authorList>
            <person name="Haridas S."/>
            <person name="Albert R."/>
            <person name="Binder M."/>
            <person name="Bloem J."/>
            <person name="Labutti K."/>
            <person name="Salamov A."/>
            <person name="Andreopoulos B."/>
            <person name="Baker S."/>
            <person name="Barry K."/>
            <person name="Bills G."/>
            <person name="Bluhm B."/>
            <person name="Cannon C."/>
            <person name="Castanera R."/>
            <person name="Culley D."/>
            <person name="Daum C."/>
            <person name="Ezra D."/>
            <person name="Gonzalez J."/>
            <person name="Henrissat B."/>
            <person name="Kuo A."/>
            <person name="Liang C."/>
            <person name="Lipzen A."/>
            <person name="Lutzoni F."/>
            <person name="Magnuson J."/>
            <person name="Mondo S."/>
            <person name="Nolan M."/>
            <person name="Ohm R."/>
            <person name="Pangilinan J."/>
            <person name="Park H.-J."/>
            <person name="Ramirez L."/>
            <person name="Alfaro M."/>
            <person name="Sun H."/>
            <person name="Tritt A."/>
            <person name="Yoshinaga Y."/>
            <person name="Zwiers L.-H."/>
            <person name="Turgeon B."/>
            <person name="Goodwin S."/>
            <person name="Spatafora J."/>
            <person name="Crous P."/>
            <person name="Grigoriev I."/>
        </authorList>
    </citation>
    <scope>NUCLEOTIDE SEQUENCE</scope>
    <source>
        <strain evidence="1 3">CBS 304.34</strain>
    </source>
</reference>
<evidence type="ECO:0000313" key="3">
    <source>
        <dbReference type="RefSeq" id="XP_033573269.1"/>
    </source>
</evidence>
<sequence>MADDESGSRAPWSGKVVESTSSAILTIQLTAPPGAPLICNGEHKMVIGRVDANRQADQWINNAALAMRFTSASEKQGWLSLRRLLLSDNAKTPATPTPFMTTAQQEAEVAKWKPWLSTQQQQVLIKAFSYTFNHVSFILGDAGSDKADVLAMTITQCMYSGIRVQLLAHGNAPLDEAMMRVKAMTRRQPERAGRA</sequence>
<reference evidence="3" key="3">
    <citation type="submission" date="2025-04" db="UniProtKB">
        <authorList>
            <consortium name="RefSeq"/>
        </authorList>
    </citation>
    <scope>IDENTIFICATION</scope>
    <source>
        <strain evidence="3">CBS 304.34</strain>
    </source>
</reference>
<proteinExistence type="predicted"/>
<protein>
    <submittedName>
        <fullName evidence="1 3">Uncharacterized protein</fullName>
    </submittedName>
</protein>
<accession>A0A6A6YDZ5</accession>
<dbReference type="AlphaFoldDB" id="A0A6A6YDZ5"/>
<organism evidence="1">
    <name type="scientific">Mytilinidion resinicola</name>
    <dbReference type="NCBI Taxonomy" id="574789"/>
    <lineage>
        <taxon>Eukaryota</taxon>
        <taxon>Fungi</taxon>
        <taxon>Dikarya</taxon>
        <taxon>Ascomycota</taxon>
        <taxon>Pezizomycotina</taxon>
        <taxon>Dothideomycetes</taxon>
        <taxon>Pleosporomycetidae</taxon>
        <taxon>Mytilinidiales</taxon>
        <taxon>Mytilinidiaceae</taxon>
        <taxon>Mytilinidion</taxon>
    </lineage>
</organism>